<feature type="domain" description="DUF8004" evidence="4">
    <location>
        <begin position="1829"/>
        <end position="1927"/>
    </location>
</feature>
<dbReference type="Pfam" id="PF26013">
    <property type="entry name" value="DUF8004"/>
    <property type="match status" value="1"/>
</dbReference>
<feature type="compositionally biased region" description="Polar residues" evidence="1">
    <location>
        <begin position="2274"/>
        <end position="2303"/>
    </location>
</feature>
<dbReference type="Pfam" id="PF13254">
    <property type="entry name" value="DUF4045"/>
    <property type="match status" value="1"/>
</dbReference>
<feature type="compositionally biased region" description="Basic and acidic residues" evidence="1">
    <location>
        <begin position="906"/>
        <end position="918"/>
    </location>
</feature>
<feature type="compositionally biased region" description="Polar residues" evidence="1">
    <location>
        <begin position="433"/>
        <end position="455"/>
    </location>
</feature>
<feature type="compositionally biased region" description="Polar residues" evidence="1">
    <location>
        <begin position="176"/>
        <end position="188"/>
    </location>
</feature>
<proteinExistence type="predicted"/>
<dbReference type="InterPro" id="IPR057226">
    <property type="entry name" value="DUF7904"/>
</dbReference>
<feature type="compositionally biased region" description="Basic and acidic residues" evidence="1">
    <location>
        <begin position="520"/>
        <end position="531"/>
    </location>
</feature>
<feature type="region of interest" description="Disordered" evidence="1">
    <location>
        <begin position="2255"/>
        <end position="2375"/>
    </location>
</feature>
<feature type="compositionally biased region" description="Polar residues" evidence="1">
    <location>
        <begin position="828"/>
        <end position="859"/>
    </location>
</feature>
<feature type="compositionally biased region" description="Polar residues" evidence="1">
    <location>
        <begin position="281"/>
        <end position="296"/>
    </location>
</feature>
<evidence type="ECO:0000259" key="2">
    <source>
        <dbReference type="Pfam" id="PF13254"/>
    </source>
</evidence>
<feature type="compositionally biased region" description="Polar residues" evidence="1">
    <location>
        <begin position="399"/>
        <end position="418"/>
    </location>
</feature>
<reference evidence="5 6" key="1">
    <citation type="submission" date="2019-06" db="EMBL/GenBank/DDBJ databases">
        <title>A chromosomal-level reference genome of Carpinus fangiana (Coryloideae, Betulaceae).</title>
        <authorList>
            <person name="Yang X."/>
            <person name="Wang Z."/>
            <person name="Zhang L."/>
            <person name="Hao G."/>
            <person name="Liu J."/>
            <person name="Yang Y."/>
        </authorList>
    </citation>
    <scope>NUCLEOTIDE SEQUENCE [LARGE SCALE GENOMIC DNA]</scope>
    <source>
        <strain evidence="5">Cfa_2016G</strain>
        <tissue evidence="5">Leaf</tissue>
    </source>
</reference>
<feature type="domain" description="DUF7904" evidence="3">
    <location>
        <begin position="1046"/>
        <end position="1143"/>
    </location>
</feature>
<feature type="compositionally biased region" description="Basic and acidic residues" evidence="1">
    <location>
        <begin position="2255"/>
        <end position="2265"/>
    </location>
</feature>
<feature type="compositionally biased region" description="Polar residues" evidence="1">
    <location>
        <begin position="332"/>
        <end position="346"/>
    </location>
</feature>
<evidence type="ECO:0000313" key="5">
    <source>
        <dbReference type="EMBL" id="KAB8556643.1"/>
    </source>
</evidence>
<accession>A0A5N6L1P3</accession>
<dbReference type="Proteomes" id="UP000327013">
    <property type="component" value="Unassembled WGS sequence"/>
</dbReference>
<dbReference type="Gene3D" id="3.40.20.10">
    <property type="entry name" value="Severin"/>
    <property type="match status" value="2"/>
</dbReference>
<dbReference type="InterPro" id="IPR025118">
    <property type="entry name" value="DUF4045"/>
</dbReference>
<feature type="region of interest" description="Disordered" evidence="1">
    <location>
        <begin position="975"/>
        <end position="1002"/>
    </location>
</feature>
<feature type="compositionally biased region" description="Basic residues" evidence="1">
    <location>
        <begin position="809"/>
        <end position="820"/>
    </location>
</feature>
<feature type="compositionally biased region" description="Basic and acidic residues" evidence="1">
    <location>
        <begin position="22"/>
        <end position="58"/>
    </location>
</feature>
<dbReference type="Pfam" id="PF25480">
    <property type="entry name" value="DUF7904"/>
    <property type="match status" value="1"/>
</dbReference>
<evidence type="ECO:0000259" key="3">
    <source>
        <dbReference type="Pfam" id="PF25480"/>
    </source>
</evidence>
<organism evidence="5 6">
    <name type="scientific">Carpinus fangiana</name>
    <dbReference type="NCBI Taxonomy" id="176857"/>
    <lineage>
        <taxon>Eukaryota</taxon>
        <taxon>Viridiplantae</taxon>
        <taxon>Streptophyta</taxon>
        <taxon>Embryophyta</taxon>
        <taxon>Tracheophyta</taxon>
        <taxon>Spermatophyta</taxon>
        <taxon>Magnoliopsida</taxon>
        <taxon>eudicotyledons</taxon>
        <taxon>Gunneridae</taxon>
        <taxon>Pentapetalae</taxon>
        <taxon>rosids</taxon>
        <taxon>fabids</taxon>
        <taxon>Fagales</taxon>
        <taxon>Betulaceae</taxon>
        <taxon>Carpinus</taxon>
    </lineage>
</organism>
<feature type="compositionally biased region" description="Polar residues" evidence="1">
    <location>
        <begin position="920"/>
        <end position="930"/>
    </location>
</feature>
<feature type="region of interest" description="Disordered" evidence="1">
    <location>
        <begin position="22"/>
        <end position="935"/>
    </location>
</feature>
<dbReference type="SUPFAM" id="SSF55753">
    <property type="entry name" value="Actin depolymerizing proteins"/>
    <property type="match status" value="2"/>
</dbReference>
<feature type="compositionally biased region" description="Polar residues" evidence="1">
    <location>
        <begin position="716"/>
        <end position="732"/>
    </location>
</feature>
<dbReference type="InterPro" id="IPR029006">
    <property type="entry name" value="ADF-H/Gelsolin-like_dom_sf"/>
</dbReference>
<evidence type="ECO:0000256" key="1">
    <source>
        <dbReference type="SAM" id="MobiDB-lite"/>
    </source>
</evidence>
<evidence type="ECO:0008006" key="7">
    <source>
        <dbReference type="Google" id="ProtNLM"/>
    </source>
</evidence>
<dbReference type="InterPro" id="IPR058317">
    <property type="entry name" value="DUF8004"/>
</dbReference>
<feature type="compositionally biased region" description="Polar residues" evidence="1">
    <location>
        <begin position="989"/>
        <end position="1002"/>
    </location>
</feature>
<dbReference type="PANTHER" id="PTHR39601">
    <property type="entry name" value="CHORIOGENIN HMINOR"/>
    <property type="match status" value="1"/>
</dbReference>
<feature type="compositionally biased region" description="Basic and acidic residues" evidence="1">
    <location>
        <begin position="123"/>
        <end position="136"/>
    </location>
</feature>
<dbReference type="EMBL" id="VIBQ01000062">
    <property type="protein sequence ID" value="KAB8556643.1"/>
    <property type="molecule type" value="Genomic_DNA"/>
</dbReference>
<feature type="compositionally biased region" description="Low complexity" evidence="1">
    <location>
        <begin position="140"/>
        <end position="150"/>
    </location>
</feature>
<gene>
    <name evidence="5" type="ORF">FH972_025679</name>
</gene>
<feature type="compositionally biased region" description="Basic and acidic residues" evidence="1">
    <location>
        <begin position="387"/>
        <end position="398"/>
    </location>
</feature>
<sequence length="2375" mass="261297">MSYNVPADSGEDVTDFLRRIKELGEQRDREDAERTRKLEEEIVEGRRQREARRAERARSLSPEKQSNPGTPRSLRSPSIIPDEQMAKPSRATPSAMPKAEVNRDKLLLSSAVNPTAPTPRGTSPEREHITSSRECEQPASPKSSSKPSPSNAMPIRSGTLSWQQRPASLRGPRSRPLSTVDRNPSPLSASPVKEQEPTRANIAKELGSKEPSFFRQTADRGVGSAAYRKTQVEETDTIDHGRSATPQGRQLHGLIRAASIEPEQITASPQTSAGARPLITESPSYAPETTVTTQRPSAVENYPNPLSRSPVRSASPTKGLGGFVSSAMLRSDSVNKLHSAQPSTTGDGPIRQDSNARFRRLNRSGSKDGLPSANSMPRLGDASNLALEHRASIEDKPRPSSSYGDAHSITNKPQSSYERSQERPTTPKADRSSVISPQMSPTKRWSPTKNKSSWLESALKQPESPKTVSQPNAARMQPAWLVDLNRNKQQRMSKDISANVAAEVVTNPSIPLEPSLQNTNEDKHLLQKDSETSQQKEQPMFPKSQEDKPQIPQPRPKPARLSEGLSEVVDKVEIDQENTAPVDTRDAVKTKTKPNTPPKKDLRSSLRSTPASPTKREEEPEFKSAFGKLKRTQTQNYKAPDVLKNNIEAGKAALNITGGPQPSVRRDEFKESLLERKKTMKEKAPDPKLLHKPKLSDKAEEPIPEAFAKRRVLGRNESSGNVQSPSAENKTPQPVVESQRLSAKPSGNRLADRFNTSLANLIARGPGATPGSGNPSDQAGSMVEPTPVLRKMHSSEEPQSGVQLEHMTKARARGPRRRAPKAAVPISAGTSATSPTSNSKPALPSSSRKVSLNRPSSSDVLRGLSKPSPIPAEPLDSTRKPLIDVPHTPPKPPAISTAPVKGGGSTKRENIRVTKIEEPATTSTSPTKQRPLSVRDATALWGQQSQREVPAEVKLPIKLPSRSNDPGPAVRAVAKIQPSEKPTGKDPGSTAQRSVSSQSEATSDASKAFADFFGEVPARPKEVDFDVQSLLDAPSPGKVKTIRQEICEITGDGRKSALLSHQEHILYRDSMYLCTHVFGDQKGVRLTEVYLWIGSGVSDSVAEDVQVFAKRAAKEANGTLVTFCQGKETANFMQAIGGILITRNRKDSAVPERLMLCGRRYLGHMVFDEVAFALSSLTAAFPFALMPKPGKIYLWKGIGCHAEELGCARLIATDLGPAAEVIEVEQGKEGPDFLGLFPEPRRVPRSAEHWKRKPAYGNYKTRLFRVEQGPAQTQSLWGALTRRPSHPDASASQVRIEEVAPFAQSDLDEERIYVLDAFFEIYITSVCARLRHTGCVDRGSTLRTGVDGGHVWGAPRHEGLVPRLAMKKTGEDMYNKFGMAPGQCLAGGLSLDVECIKRIERIRRSQCDHVLSRASCHVHPTSPPLSRLPNVLPGGIGIWRSTVGEDASEKQGRTPPSAMQQYKRFSKCHTERGALLAQNPGATTISTMSNHRGDTAIPPSERSGLLGDECMHPLSLTIAPARVPRDRLRVCSEGAQLFSNHHLPNRDFSSSGLTMDTRASIDLQHPFSLTQLPKSPLADSLVPGNPVAHPSRHHQTHFEAPNKFTAKHHHQIMKNDMTPKRRKSWLPGLTKVVNDPPSPARAWIGGHQGKVSYDTSRLANACHIPELWDDSGNILVYLFSATSGKGPSFRIHSDLIASSTSLTTLARASSSTSQCVWTTPSTESDECSSRRSNETFSSQSSGNNDQPITLFLSLSLSTTRPFTELSMTDNDVETVVAIRNMFAFLVGQSLVCSEKTPTIFSTFLKVSDLLSAYDFTNIDGSTFGEIPAASFDNYVYELSLADVRGSREKTIEALILGERMRCAMLYNEAFTHSAGKYKDIQNAVVQTSAREKFDLVTGATKSRLERAALDLDTRKKNVDNRLKDFDFPSVFGGVMSSKSTDERKHINFDAWKSAFLAMRKAVLSFYKHHYGSWPPKVNKKSQLDTPGLNRLVLQSLYYDFAQLYDLWVDRSAFTTRTGAVDKMGELPSHRVLRRVFDEYDNSMPPIQPPIPYDVPILHNFGTTRSEHNTDTKKHHKARDKKLDAPEIDRLLDLSCNNDILQACARSPFVSAIRQWERKHARGCTLDGICDLRAGAWMFLYTVIQALPMLVVDAPGVCFHHGVEYFLCEPPRSGVPWVQGHSSAGRQSFYRIQEGGGIVSLPSDLVEHGVEAIYRRSHCWQVAARWNEPNSHYYLTQQPLVLQLPSFHDQKQVQEEVSPRFAERRSSGVVSSSRPASINSAASRNTHSQRSSLYQSLQEISYSPSPWPVSPAQATQRGRPRESALALGLEALPMPSGMTSDVRKYSHSAGPRSDQRRTASGVTFDDIIPGTDSRNK</sequence>
<protein>
    <recommendedName>
        <fullName evidence="7">DUF4045 domain-containing protein</fullName>
    </recommendedName>
</protein>
<feature type="compositionally biased region" description="Basic and acidic residues" evidence="1">
    <location>
        <begin position="664"/>
        <end position="701"/>
    </location>
</feature>
<evidence type="ECO:0000259" key="4">
    <source>
        <dbReference type="Pfam" id="PF26013"/>
    </source>
</evidence>
<name>A0A5N6L1P3_9ROSI</name>
<evidence type="ECO:0000313" key="6">
    <source>
        <dbReference type="Proteomes" id="UP000327013"/>
    </source>
</evidence>
<comment type="caution">
    <text evidence="5">The sequence shown here is derived from an EMBL/GenBank/DDBJ whole genome shotgun (WGS) entry which is preliminary data.</text>
</comment>
<feature type="compositionally biased region" description="Polar residues" evidence="1">
    <location>
        <begin position="62"/>
        <end position="76"/>
    </location>
</feature>
<feature type="region of interest" description="Disordered" evidence="1">
    <location>
        <begin position="1717"/>
        <end position="1742"/>
    </location>
</feature>
<dbReference type="OrthoDB" id="5300331at2759"/>
<keyword evidence="6" id="KW-1185">Reference proteome</keyword>
<dbReference type="PANTHER" id="PTHR39601:SF2">
    <property type="entry name" value="CHORIOGENIN HMINOR"/>
    <property type="match status" value="1"/>
</dbReference>
<feature type="compositionally biased region" description="Polar residues" evidence="1">
    <location>
        <begin position="304"/>
        <end position="316"/>
    </location>
</feature>
<feature type="domain" description="DUF4045" evidence="2">
    <location>
        <begin position="11"/>
        <end position="680"/>
    </location>
</feature>